<dbReference type="OrthoDB" id="430436at2759"/>
<dbReference type="Proteomes" id="UP000007797">
    <property type="component" value="Unassembled WGS sequence"/>
</dbReference>
<dbReference type="AlphaFoldDB" id="F4PSM9"/>
<accession>F4PSM9</accession>
<proteinExistence type="predicted"/>
<dbReference type="GO" id="GO:0051170">
    <property type="term" value="P:import into nucleus"/>
    <property type="evidence" value="ECO:0007669"/>
    <property type="project" value="TreeGrafter"/>
</dbReference>
<dbReference type="SUPFAM" id="SSF51735">
    <property type="entry name" value="NAD(P)-binding Rossmann-fold domains"/>
    <property type="match status" value="1"/>
</dbReference>
<organism evidence="2 3">
    <name type="scientific">Cavenderia fasciculata</name>
    <name type="common">Slime mold</name>
    <name type="synonym">Dictyostelium fasciculatum</name>
    <dbReference type="NCBI Taxonomy" id="261658"/>
    <lineage>
        <taxon>Eukaryota</taxon>
        <taxon>Amoebozoa</taxon>
        <taxon>Evosea</taxon>
        <taxon>Eumycetozoa</taxon>
        <taxon>Dictyostelia</taxon>
        <taxon>Acytosteliales</taxon>
        <taxon>Cavenderiaceae</taxon>
        <taxon>Cavenderia</taxon>
    </lineage>
</organism>
<gene>
    <name evidence="2" type="ORF">DFA_00584</name>
</gene>
<evidence type="ECO:0000313" key="3">
    <source>
        <dbReference type="Proteomes" id="UP000007797"/>
    </source>
</evidence>
<dbReference type="GO" id="GO:0005737">
    <property type="term" value="C:cytoplasm"/>
    <property type="evidence" value="ECO:0007669"/>
    <property type="project" value="TreeGrafter"/>
</dbReference>
<dbReference type="RefSeq" id="XP_004358571.1">
    <property type="nucleotide sequence ID" value="XM_004358514.1"/>
</dbReference>
<sequence>MSRAIVIGNLSIYLSIYHLFESIHSYLFTFIVGGTGATGKELIKELIKSSKISHITSLVRRKDESVESDKLDQVVIDFERMSDHQDSFKGNNVAFCCLGTTRKQAGSAENFEHIELGYSSEFSKLAKQENVDSMHLLTSGGANANSWFLYMRVKGQIEEAMKKDQFNHLSVYRPGMLDRGQSDRMVEKILVHILPTIHVNVVAKGMLKNYLNQLDNPPTPIPSFNIIGHRDLFNLAKQL</sequence>
<feature type="domain" description="NAD(P)-binding" evidence="1">
    <location>
        <begin position="33"/>
        <end position="182"/>
    </location>
</feature>
<evidence type="ECO:0000259" key="1">
    <source>
        <dbReference type="Pfam" id="PF13460"/>
    </source>
</evidence>
<dbReference type="Gene3D" id="3.40.50.720">
    <property type="entry name" value="NAD(P)-binding Rossmann-like Domain"/>
    <property type="match status" value="1"/>
</dbReference>
<dbReference type="PANTHER" id="PTHR14097:SF7">
    <property type="entry name" value="OXIDOREDUCTASE HTATIP2"/>
    <property type="match status" value="1"/>
</dbReference>
<reference evidence="3" key="1">
    <citation type="journal article" date="2011" name="Genome Res.">
        <title>Phylogeny-wide analysis of social amoeba genomes highlights ancient origins for complex intercellular communication.</title>
        <authorList>
            <person name="Heidel A.J."/>
            <person name="Lawal H.M."/>
            <person name="Felder M."/>
            <person name="Schilde C."/>
            <person name="Helps N.R."/>
            <person name="Tunggal B."/>
            <person name="Rivero F."/>
            <person name="John U."/>
            <person name="Schleicher M."/>
            <person name="Eichinger L."/>
            <person name="Platzer M."/>
            <person name="Noegel A.A."/>
            <person name="Schaap P."/>
            <person name="Gloeckner G."/>
        </authorList>
    </citation>
    <scope>NUCLEOTIDE SEQUENCE [LARGE SCALE GENOMIC DNA]</scope>
    <source>
        <strain evidence="3">SH3</strain>
    </source>
</reference>
<dbReference type="InterPro" id="IPR036291">
    <property type="entry name" value="NAD(P)-bd_dom_sf"/>
</dbReference>
<dbReference type="EMBL" id="GL883010">
    <property type="protein sequence ID" value="EGG20721.1"/>
    <property type="molecule type" value="Genomic_DNA"/>
</dbReference>
<dbReference type="Pfam" id="PF13460">
    <property type="entry name" value="NAD_binding_10"/>
    <property type="match status" value="1"/>
</dbReference>
<dbReference type="KEGG" id="dfa:DFA_00584"/>
<keyword evidence="3" id="KW-1185">Reference proteome</keyword>
<dbReference type="PANTHER" id="PTHR14097">
    <property type="entry name" value="OXIDOREDUCTASE HTATIP2"/>
    <property type="match status" value="1"/>
</dbReference>
<protein>
    <submittedName>
        <fullName evidence="2">Transcription coactivator</fullName>
    </submittedName>
</protein>
<dbReference type="STRING" id="1054147.F4PSM9"/>
<name>F4PSM9_CACFS</name>
<dbReference type="OMA" id="DWPQLTI"/>
<evidence type="ECO:0000313" key="2">
    <source>
        <dbReference type="EMBL" id="EGG20721.1"/>
    </source>
</evidence>
<dbReference type="GeneID" id="14873843"/>
<dbReference type="InterPro" id="IPR016040">
    <property type="entry name" value="NAD(P)-bd_dom"/>
</dbReference>